<keyword evidence="1" id="KW-0812">Transmembrane</keyword>
<evidence type="ECO:0000313" key="4">
    <source>
        <dbReference type="Proteomes" id="UP000183988"/>
    </source>
</evidence>
<keyword evidence="4" id="KW-1185">Reference proteome</keyword>
<dbReference type="AlphaFoldDB" id="A0A1M5N5X1"/>
<dbReference type="PANTHER" id="PTHR30032:SF4">
    <property type="entry name" value="AMIDASE ENHANCER"/>
    <property type="match status" value="1"/>
</dbReference>
<dbReference type="InterPro" id="IPR013486">
    <property type="entry name" value="SpoIID/LytB"/>
</dbReference>
<evidence type="ECO:0000256" key="1">
    <source>
        <dbReference type="SAM" id="Phobius"/>
    </source>
</evidence>
<gene>
    <name evidence="3" type="ORF">SAMN05216225_10711</name>
</gene>
<reference evidence="3 4" key="1">
    <citation type="submission" date="2016-11" db="EMBL/GenBank/DDBJ databases">
        <authorList>
            <person name="Jaros S."/>
            <person name="Januszkiewicz K."/>
            <person name="Wedrychowicz H."/>
        </authorList>
    </citation>
    <scope>NUCLEOTIDE SEQUENCE [LARGE SCALE GENOMIC DNA]</scope>
    <source>
        <strain evidence="3 4">IBRC-M 10683</strain>
    </source>
</reference>
<dbReference type="STRING" id="930117.SAMN05216225_10711"/>
<dbReference type="GO" id="GO:0030288">
    <property type="term" value="C:outer membrane-bounded periplasmic space"/>
    <property type="evidence" value="ECO:0007669"/>
    <property type="project" value="TreeGrafter"/>
</dbReference>
<sequence>MKNRYHKNKFIRKKLKDKKSSNSTKNRILAKAKSPLSKKTFGNKFNKGHSKWKLPSLLVLSGLLMIILVIPTLVVLPFNSNESVASTTIEQEFDSSEGLDDDSAISVAVMRTQTDSIENVPLETYVARVVASEMPAKFEMEALKSQALAARTYIVNQLLYADGDEESDVTDTIMDQVYKGEEELRDRWGANYNQNMKKITDAVAATKGEILTFKDAPISPAYFSTSNGYTENSEDYWANEIPYLRSVASPWDVESPYYLDQETFTLAEVEEALEVDLPDNASISIQASRTESNRINQVSLGEHTFTGREVRDALELRSSDFTIEQKNNHLIFTTKGNGHGIGMSQYGANGMAKEGKSYEEILKYYYQDVEIGSVDEVSRTLVAQ</sequence>
<evidence type="ECO:0000313" key="3">
    <source>
        <dbReference type="EMBL" id="SHG84911.1"/>
    </source>
</evidence>
<dbReference type="NCBIfam" id="TIGR02870">
    <property type="entry name" value="spore_II_D"/>
    <property type="match status" value="1"/>
</dbReference>
<dbReference type="Proteomes" id="UP000183988">
    <property type="component" value="Unassembled WGS sequence"/>
</dbReference>
<dbReference type="GO" id="GO:0030435">
    <property type="term" value="P:sporulation resulting in formation of a cellular spore"/>
    <property type="evidence" value="ECO:0007669"/>
    <property type="project" value="InterPro"/>
</dbReference>
<dbReference type="InterPro" id="IPR014225">
    <property type="entry name" value="Spore_II_D_firmicutes"/>
</dbReference>
<dbReference type="InterPro" id="IPR051922">
    <property type="entry name" value="Bact_Sporulation_Assoc"/>
</dbReference>
<name>A0A1M5N5X1_9BACI</name>
<protein>
    <submittedName>
        <fullName evidence="3">Stage II sporulation protein D</fullName>
    </submittedName>
</protein>
<dbReference type="EMBL" id="FQVW01000071">
    <property type="protein sequence ID" value="SHG84911.1"/>
    <property type="molecule type" value="Genomic_DNA"/>
</dbReference>
<organism evidence="3 4">
    <name type="scientific">Ornithinibacillus halophilus</name>
    <dbReference type="NCBI Taxonomy" id="930117"/>
    <lineage>
        <taxon>Bacteria</taxon>
        <taxon>Bacillati</taxon>
        <taxon>Bacillota</taxon>
        <taxon>Bacilli</taxon>
        <taxon>Bacillales</taxon>
        <taxon>Bacillaceae</taxon>
        <taxon>Ornithinibacillus</taxon>
    </lineage>
</organism>
<keyword evidence="1" id="KW-1133">Transmembrane helix</keyword>
<dbReference type="PANTHER" id="PTHR30032">
    <property type="entry name" value="N-ACETYLMURAMOYL-L-ALANINE AMIDASE-RELATED"/>
    <property type="match status" value="1"/>
</dbReference>
<evidence type="ECO:0000259" key="2">
    <source>
        <dbReference type="Pfam" id="PF08486"/>
    </source>
</evidence>
<dbReference type="RefSeq" id="WP_072891991.1">
    <property type="nucleotide sequence ID" value="NZ_FQVW01000071.1"/>
</dbReference>
<accession>A0A1M5N5X1</accession>
<dbReference type="Pfam" id="PF08486">
    <property type="entry name" value="SpoIID"/>
    <property type="match status" value="1"/>
</dbReference>
<dbReference type="OrthoDB" id="9794671at2"/>
<proteinExistence type="predicted"/>
<feature type="transmembrane region" description="Helical" evidence="1">
    <location>
        <begin position="57"/>
        <end position="78"/>
    </location>
</feature>
<dbReference type="InterPro" id="IPR013693">
    <property type="entry name" value="SpoIID/LytB_N"/>
</dbReference>
<keyword evidence="1" id="KW-0472">Membrane</keyword>
<feature type="domain" description="Sporulation stage II protein D amidase enhancer LytB N-terminal" evidence="2">
    <location>
        <begin position="112"/>
        <end position="213"/>
    </location>
</feature>
<dbReference type="NCBIfam" id="TIGR02669">
    <property type="entry name" value="SpoIID_LytB"/>
    <property type="match status" value="1"/>
</dbReference>